<protein>
    <submittedName>
        <fullName evidence="1">Uncharacterized protein</fullName>
    </submittedName>
</protein>
<comment type="caution">
    <text evidence="1">The sequence shown here is derived from an EMBL/GenBank/DDBJ whole genome shotgun (WGS) entry which is preliminary data.</text>
</comment>
<dbReference type="EMBL" id="BJXA01000008">
    <property type="protein sequence ID" value="GEM37260.1"/>
    <property type="molecule type" value="Genomic_DNA"/>
</dbReference>
<keyword evidence="2" id="KW-1185">Reference proteome</keyword>
<evidence type="ECO:0000313" key="1">
    <source>
        <dbReference type="EMBL" id="GEM37260.1"/>
    </source>
</evidence>
<dbReference type="AlphaFoldDB" id="A0A511M9F1"/>
<organism evidence="1 2">
    <name type="scientific">Nocardia ninae NBRC 108245</name>
    <dbReference type="NCBI Taxonomy" id="1210091"/>
    <lineage>
        <taxon>Bacteria</taxon>
        <taxon>Bacillati</taxon>
        <taxon>Actinomycetota</taxon>
        <taxon>Actinomycetes</taxon>
        <taxon>Mycobacteriales</taxon>
        <taxon>Nocardiaceae</taxon>
        <taxon>Nocardia</taxon>
    </lineage>
</organism>
<dbReference type="RefSeq" id="WP_147129426.1">
    <property type="nucleotide sequence ID" value="NZ_BJXA01000008.1"/>
</dbReference>
<sequence>MSDYEFIEPEESELLETFGAERVAVAGTVASFVVDIVADERNKLRLSYDVIARSARVRWTQDSVLLADIFREQVTRISVDRAGIIRISTRGPDLSGELTVEVYPIRVTDVFVAC</sequence>
<evidence type="ECO:0000313" key="2">
    <source>
        <dbReference type="Proteomes" id="UP000321424"/>
    </source>
</evidence>
<proteinExistence type="predicted"/>
<name>A0A511M9F1_9NOCA</name>
<dbReference type="OrthoDB" id="4555333at2"/>
<gene>
    <name evidence="1" type="ORF">NN4_17790</name>
</gene>
<dbReference type="Proteomes" id="UP000321424">
    <property type="component" value="Unassembled WGS sequence"/>
</dbReference>
<accession>A0A511M9F1</accession>
<reference evidence="1 2" key="1">
    <citation type="submission" date="2019-07" db="EMBL/GenBank/DDBJ databases">
        <title>Whole genome shotgun sequence of Nocardia ninae NBRC 108245.</title>
        <authorList>
            <person name="Hosoyama A."/>
            <person name="Uohara A."/>
            <person name="Ohji S."/>
            <person name="Ichikawa N."/>
        </authorList>
    </citation>
    <scope>NUCLEOTIDE SEQUENCE [LARGE SCALE GENOMIC DNA]</scope>
    <source>
        <strain evidence="1 2">NBRC 108245</strain>
    </source>
</reference>